<evidence type="ECO:0000313" key="2">
    <source>
        <dbReference type="EMBL" id="KAG2266222.1"/>
    </source>
</evidence>
<reference evidence="2 3" key="1">
    <citation type="submission" date="2020-02" db="EMBL/GenBank/DDBJ databases">
        <authorList>
            <person name="Ma Q."/>
            <person name="Huang Y."/>
            <person name="Song X."/>
            <person name="Pei D."/>
        </authorList>
    </citation>
    <scope>NUCLEOTIDE SEQUENCE [LARGE SCALE GENOMIC DNA]</scope>
    <source>
        <strain evidence="2">Sxm20200214</strain>
        <tissue evidence="2">Leaf</tissue>
    </source>
</reference>
<proteinExistence type="predicted"/>
<organism evidence="2 3">
    <name type="scientific">Brassica carinata</name>
    <name type="common">Ethiopian mustard</name>
    <name type="synonym">Abyssinian cabbage</name>
    <dbReference type="NCBI Taxonomy" id="52824"/>
    <lineage>
        <taxon>Eukaryota</taxon>
        <taxon>Viridiplantae</taxon>
        <taxon>Streptophyta</taxon>
        <taxon>Embryophyta</taxon>
        <taxon>Tracheophyta</taxon>
        <taxon>Spermatophyta</taxon>
        <taxon>Magnoliopsida</taxon>
        <taxon>eudicotyledons</taxon>
        <taxon>Gunneridae</taxon>
        <taxon>Pentapetalae</taxon>
        <taxon>rosids</taxon>
        <taxon>malvids</taxon>
        <taxon>Brassicales</taxon>
        <taxon>Brassicaceae</taxon>
        <taxon>Brassiceae</taxon>
        <taxon>Brassica</taxon>
    </lineage>
</organism>
<dbReference type="AlphaFoldDB" id="A0A8X7U541"/>
<name>A0A8X7U541_BRACI</name>
<dbReference type="Proteomes" id="UP000886595">
    <property type="component" value="Unassembled WGS sequence"/>
</dbReference>
<comment type="caution">
    <text evidence="2">The sequence shown here is derived from an EMBL/GenBank/DDBJ whole genome shotgun (WGS) entry which is preliminary data.</text>
</comment>
<evidence type="ECO:0000256" key="1">
    <source>
        <dbReference type="SAM" id="MobiDB-lite"/>
    </source>
</evidence>
<accession>A0A8X7U541</accession>
<evidence type="ECO:0000313" key="3">
    <source>
        <dbReference type="Proteomes" id="UP000886595"/>
    </source>
</evidence>
<protein>
    <submittedName>
        <fullName evidence="2">Uncharacterized protein</fullName>
    </submittedName>
</protein>
<keyword evidence="3" id="KW-1185">Reference proteome</keyword>
<dbReference type="OrthoDB" id="1938654at2759"/>
<gene>
    <name evidence="2" type="ORF">Bca52824_073301</name>
</gene>
<sequence>MCISYSCTATACSKLWQVFISRVWFTGMLRLANSFFSRKTNKGYLVDFNLALVGDAMQKKDSPWSGTKGFRAPEQLVILRNMKVIAQLRGSEELWEVAKLHNRESSFPEELLRITVLKENGVEEMVRKHKTQTKPEATNQCRGPLEDKGSISSKRNRSLQWQWLLPQ</sequence>
<feature type="region of interest" description="Disordered" evidence="1">
    <location>
        <begin position="126"/>
        <end position="153"/>
    </location>
</feature>
<dbReference type="EMBL" id="JAAMPC010000014">
    <property type="protein sequence ID" value="KAG2266222.1"/>
    <property type="molecule type" value="Genomic_DNA"/>
</dbReference>